<feature type="compositionally biased region" description="Basic and acidic residues" evidence="2">
    <location>
        <begin position="1165"/>
        <end position="1182"/>
    </location>
</feature>
<keyword evidence="1" id="KW-0175">Coiled coil</keyword>
<evidence type="ECO:0000313" key="3">
    <source>
        <dbReference type="EMBL" id="KAK3601354.1"/>
    </source>
</evidence>
<feature type="region of interest" description="Disordered" evidence="2">
    <location>
        <begin position="2526"/>
        <end position="2558"/>
    </location>
</feature>
<feature type="compositionally biased region" description="Basic and acidic residues" evidence="2">
    <location>
        <begin position="670"/>
        <end position="680"/>
    </location>
</feature>
<evidence type="ECO:0008006" key="5">
    <source>
        <dbReference type="Google" id="ProtNLM"/>
    </source>
</evidence>
<name>A0AAE0T0W6_9BIVA</name>
<keyword evidence="4" id="KW-1185">Reference proteome</keyword>
<dbReference type="InterPro" id="IPR011990">
    <property type="entry name" value="TPR-like_helical_dom_sf"/>
</dbReference>
<dbReference type="SMART" id="SM00028">
    <property type="entry name" value="TPR"/>
    <property type="match status" value="3"/>
</dbReference>
<feature type="region of interest" description="Disordered" evidence="2">
    <location>
        <begin position="2763"/>
        <end position="2815"/>
    </location>
</feature>
<dbReference type="InterPro" id="IPR019734">
    <property type="entry name" value="TPR_rpt"/>
</dbReference>
<sequence length="2841" mass="320616">MDTSIRSLLIAAQKSAGQEKNPPLSQAYSMLRNVAENKPAVDSPESFSPDLYVLCAEVAFQNGFHDMARECLKMYFMKPAPANQFLCRAYLCQAQLLAPQTANNPDQLEKAVVYLLKAITFAKTNPRYHFLVYNASVIYWQFCRPFLKQNYRQYLARSLHQVVKALDDIDDNDFEWRAQLMIALIECHLDAGRKQDASQIATAAATFIKQNVPNLYKQVFGLIVRNQLIDSTKLHKDVKSSAELAIYYKICKLKLSMETGESKEYYSEIQRILNQLGIVTQGDPVTSLSKSNAMKSGQTQSPSSTGDAESIASLSRGGTLEGSFVRSRTRTSSHERSPYLLLELGRLCLELDFPNLAQECADNLKATNIKEPGFFLELEFMQCEMTVKCLCDKQESYQKNTVEVRLQAIKQCEEAIMNAVRLGDPNVIQVGCVTQWNLCLPLLQANLRHHVRKPLTQVAEVLENIQSLLIQLRCQVHTELAKCEEDNEQIQGAMDHLKKALALDDGQIYKERLEVALHRLEVRSELYKQPEKPEDIAAMIIEQARKADSGTIRMKRSLLVKAGEALAPDAFQLVLDSESDTKDVTGGKAPLTQIKKLANKARQFVKCVKKAEGHLKRLGDENDRERARLWGDLAKTARKQEVWDVCRVAARFCLLYDDNRWKNAAPVRTESAKLSDKVKAVDSTPGESSSAGQLQDKPGTLSRPTTPVQTVQLYDKDLVRMLAEVNFIQGESTVHLLRSEGVQLNDMPIPPVDRSKHPKGYVAKKPEEDPDWIEYCDWIHSLTDLAVKSFLRGLNLGVELEEAWLVCCASAYIWNYNNHIFTQNRHREILDTLTAVFDGLKIVGHAKETMMLINICNSMAYALMKPWIPALHKESTESSSPVPSRPESLSGKKGKAAPPSQKIKTTAVIISPEALPDLKKAVEVCEYVIEVTNGSIPEDVVPIAVRMPILQTWVHVKQMAQQQISKSLGAEDEAYAEGQKLMTRAIVALEMLSVNKNGIMEFKEVPPIVDVANLVEECIWTDKFVELQLWTRLTALAYDQKMHNLVLQCSKKALRFAHIGTQPKHRQMDAHRYMVEQEMMSYASGIQGQSLVDNMGGKNSVRREALEAFLNSSIFARNAENYEMVMTAARHYWNACLPLVSQPLERELLREPIRAILQSITATAEKLKKKEEKSDTETEGKSEAGSAMGAEVTEGEKPTTSTIGAPEDDLTLRAALYGVLFQSYADKGEWEQGLQAMDQAIADMPRTKHRLLIFKHRVMTKAKLGKSVAMDIQKFKDESEDYVAHMWRRVALSSQETVEQLLSYQNAIEALNSHSSEWLKVELLIEFGQWLYVRDFPLQDAVDQLEWAVDIMLNMQAEEDEKREAEKAAATAAAEAAKAAKGKKDLKKGPPVKGTKGKKSPTPDLQVKKTPDPMGKPTDTKSETSETESEMNMEGIVPIAKEAVIGVLPLNPSMVIHDIKNVRILDTLLRVHVLLAEILGPSSQFYKDYLLLAHACLIRLWQTTVQQSGPAMKEIAKNPPPPAEVPGATGAKGSAKKKPGGKEKEAAPVKEKPKRKGPLDVLPSTTEDWAVYDIPDEVMEAFKHEMMKSTGINANTVVKPMLTLHYLDMLYDMLRDQGYNHLTISILAFEDLLSRDLLKSDCLKKLVHLKAYEVCLELNLKNGCNFHEKITGIVVINPDDQSMSRDEINFWKEKQAQVVKEELRAKESLARLVAEAKTSEKPSLTIRPTAKAQEVEEKVQSHLGRILGSVTYRDVWTETAIVLIRQGQYQNAREFLNEAHEAAVVFNDVSLQAKILYYLGKLALEEAQFGQAINFCKAAQELYHGDEMFWYETTILMVDATLKDYENARAKRVARGIIIHALNEFNKILEERPNRAGLLGFIMAMLEARLAKTSVSIILSEHPDINMPKVMKRVHQICERFESATEKLTRLGYKREALPIIKEHAAILYRMARDAIEKEIKHTYFLQAMLVLKDAVTLSEDVLQDVQTLFPLQEIRNISLPIQREVADIKIEYGNIMLEIFRTHAKEVRFQQLEDQRKGSVLKMVEDFIRATPNYTHMEKEWVEIIKTVAEDGLVKFIDAHNMAVNIPRIRARALCGIGQSLRALSMYKSADQPTEWNVQDMELARMTGDQVEETSETNTHDLDPHSRQVLKYAKQIREKKEADGSSRSYLLQASECLLQALSLSLQRKYIDIAAQVSLELVESCGQFDASTTSLFLALHQSCQTSLHLEKLLRKAQLDPMQSKLAALLNQQAQLLTRDVKYNTASGNLMSNIYTALDQEWQARKRMEVLPQHLDLIKEFPNNFNFIILQHSPDKDFLYGAVLDKPKSGSGGVADKKGSNPKQHTAPVTSRARVFGVETSPTQLESLLYKCRSHRQNVQQLLLKHEYQRSQVAMRAKMLANLSDEVKDQKSKAILDDSKQEERLLQEEFKDLVMAVEMYLKPIMAEMEGILMPQSSTPASLVDKPGKEPKEPPPPPQEYIVLLADPDLMELPLETVQALQVESVVSLSRDFSLQLFYHRYYQEQVQGDDQNGDKKKQKQKGLDQPFSRIPGLRDASKKQSKIIPLNRQLNPWCQPVDTMNFRYIVDPYLECAETEENKPIEVMTKILLENEQQFTPRWLGVMGDEHVPSVGEWEVYLKENSSFIFYGMEKLLSYIPPEKLSALNIPDCLIVYLLDLAQTTKSFTRQSKLDVLKSSNTLSLEKPVETAMLMSLTGVKCVLENQWHCTLAENAEKLKTTMKDLLEGGKSTGEAVRLLFCPYRRKKPQPEGEGAEHDAQSEAGKSQGGKSQHDDGKSQISANEHSHDMPEKVSSGGEEAEMMEVNRSWFNLVCYGLPILVVTQT</sequence>
<reference evidence="3" key="3">
    <citation type="submission" date="2023-05" db="EMBL/GenBank/DDBJ databases">
        <authorList>
            <person name="Smith C.H."/>
        </authorList>
    </citation>
    <scope>NUCLEOTIDE SEQUENCE</scope>
    <source>
        <strain evidence="3">CHS0354</strain>
        <tissue evidence="3">Mantle</tissue>
    </source>
</reference>
<reference evidence="3" key="2">
    <citation type="journal article" date="2021" name="Genome Biol. Evol.">
        <title>Developing a high-quality reference genome for a parasitic bivalve with doubly uniparental inheritance (Bivalvia: Unionida).</title>
        <authorList>
            <person name="Smith C.H."/>
        </authorList>
    </citation>
    <scope>NUCLEOTIDE SEQUENCE</scope>
    <source>
        <strain evidence="3">CHS0354</strain>
        <tissue evidence="3">Mantle</tissue>
    </source>
</reference>
<dbReference type="SUPFAM" id="SSF48452">
    <property type="entry name" value="TPR-like"/>
    <property type="match status" value="1"/>
</dbReference>
<dbReference type="PANTHER" id="PTHR15977:SF15">
    <property type="entry name" value="CILIA- AND FLAGELLA-ASSOCIATED PROTEIN 46"/>
    <property type="match status" value="1"/>
</dbReference>
<dbReference type="EMBL" id="JAEAOA010002205">
    <property type="protein sequence ID" value="KAK3601354.1"/>
    <property type="molecule type" value="Genomic_DNA"/>
</dbReference>
<dbReference type="InterPro" id="IPR039586">
    <property type="entry name" value="CFAP46"/>
</dbReference>
<evidence type="ECO:0000256" key="1">
    <source>
        <dbReference type="SAM" id="Coils"/>
    </source>
</evidence>
<dbReference type="Proteomes" id="UP001195483">
    <property type="component" value="Unassembled WGS sequence"/>
</dbReference>
<dbReference type="InterPro" id="IPR057466">
    <property type="entry name" value="CFAP46_TPR"/>
</dbReference>
<dbReference type="GO" id="GO:0060294">
    <property type="term" value="P:cilium movement involved in cell motility"/>
    <property type="evidence" value="ECO:0007669"/>
    <property type="project" value="InterPro"/>
</dbReference>
<feature type="region of interest" description="Disordered" evidence="2">
    <location>
        <begin position="666"/>
        <end position="706"/>
    </location>
</feature>
<accession>A0AAE0T0W6</accession>
<feature type="region of interest" description="Disordered" evidence="2">
    <location>
        <begin position="1512"/>
        <end position="1560"/>
    </location>
</feature>
<feature type="compositionally biased region" description="Basic and acidic residues" evidence="2">
    <location>
        <begin position="2764"/>
        <end position="2776"/>
    </location>
</feature>
<dbReference type="GO" id="GO:0035082">
    <property type="term" value="P:axoneme assembly"/>
    <property type="evidence" value="ECO:0007669"/>
    <property type="project" value="InterPro"/>
</dbReference>
<feature type="region of interest" description="Disordered" evidence="2">
    <location>
        <begin position="2329"/>
        <end position="2348"/>
    </location>
</feature>
<dbReference type="Gene3D" id="1.25.40.10">
    <property type="entry name" value="Tetratricopeptide repeat domain"/>
    <property type="match status" value="1"/>
</dbReference>
<reference evidence="3" key="1">
    <citation type="journal article" date="2021" name="Genome Biol. Evol.">
        <title>A High-Quality Reference Genome for a Parasitic Bivalve with Doubly Uniparental Inheritance (Bivalvia: Unionida).</title>
        <authorList>
            <person name="Smith C.H."/>
        </authorList>
    </citation>
    <scope>NUCLEOTIDE SEQUENCE</scope>
    <source>
        <strain evidence="3">CHS0354</strain>
    </source>
</reference>
<feature type="region of interest" description="Disordered" evidence="2">
    <location>
        <begin position="2456"/>
        <end position="2476"/>
    </location>
</feature>
<proteinExistence type="predicted"/>
<gene>
    <name evidence="3" type="ORF">CHS0354_037670</name>
</gene>
<evidence type="ECO:0000313" key="4">
    <source>
        <dbReference type="Proteomes" id="UP001195483"/>
    </source>
</evidence>
<protein>
    <recommendedName>
        <fullName evidence="5">Cilia- and flagella-associated protein 46</fullName>
    </recommendedName>
</protein>
<evidence type="ECO:0000256" key="2">
    <source>
        <dbReference type="SAM" id="MobiDB-lite"/>
    </source>
</evidence>
<feature type="compositionally biased region" description="Low complexity" evidence="2">
    <location>
        <begin position="877"/>
        <end position="889"/>
    </location>
</feature>
<dbReference type="Pfam" id="PF25439">
    <property type="entry name" value="TPR_CFAP46_N"/>
    <property type="match status" value="1"/>
</dbReference>
<feature type="compositionally biased region" description="Basic and acidic residues" evidence="2">
    <location>
        <begin position="1540"/>
        <end position="1551"/>
    </location>
</feature>
<organism evidence="3 4">
    <name type="scientific">Potamilus streckersoni</name>
    <dbReference type="NCBI Taxonomy" id="2493646"/>
    <lineage>
        <taxon>Eukaryota</taxon>
        <taxon>Metazoa</taxon>
        <taxon>Spiralia</taxon>
        <taxon>Lophotrochozoa</taxon>
        <taxon>Mollusca</taxon>
        <taxon>Bivalvia</taxon>
        <taxon>Autobranchia</taxon>
        <taxon>Heteroconchia</taxon>
        <taxon>Palaeoheterodonta</taxon>
        <taxon>Unionida</taxon>
        <taxon>Unionoidea</taxon>
        <taxon>Unionidae</taxon>
        <taxon>Ambleminae</taxon>
        <taxon>Lampsilini</taxon>
        <taxon>Potamilus</taxon>
    </lineage>
</organism>
<dbReference type="PANTHER" id="PTHR15977">
    <property type="entry name" value="CILIA- AND FLAGELLA-ASSOCIATED PROTEIN 46"/>
    <property type="match status" value="1"/>
</dbReference>
<feature type="region of interest" description="Disordered" evidence="2">
    <location>
        <begin position="288"/>
        <end position="313"/>
    </location>
</feature>
<feature type="compositionally biased region" description="Polar residues" evidence="2">
    <location>
        <begin position="288"/>
        <end position="307"/>
    </location>
</feature>
<feature type="region of interest" description="Disordered" evidence="2">
    <location>
        <begin position="1165"/>
        <end position="1205"/>
    </location>
</feature>
<feature type="coiled-coil region" evidence="1">
    <location>
        <begin position="1348"/>
        <end position="1375"/>
    </location>
</feature>
<feature type="region of interest" description="Disordered" evidence="2">
    <location>
        <begin position="874"/>
        <end position="900"/>
    </location>
</feature>
<feature type="region of interest" description="Disordered" evidence="2">
    <location>
        <begin position="1376"/>
        <end position="1432"/>
    </location>
</feature>
<comment type="caution">
    <text evidence="3">The sequence shown here is derived from an EMBL/GenBank/DDBJ whole genome shotgun (WGS) entry which is preliminary data.</text>
</comment>